<dbReference type="EMBL" id="JASBWV010000004">
    <property type="protein sequence ID" value="KAJ9126605.1"/>
    <property type="molecule type" value="Genomic_DNA"/>
</dbReference>
<comment type="caution">
    <text evidence="1">The sequence shown here is derived from an EMBL/GenBank/DDBJ whole genome shotgun (WGS) entry which is preliminary data.</text>
</comment>
<organism evidence="1 2">
    <name type="scientific">Naganishia onofrii</name>
    <dbReference type="NCBI Taxonomy" id="1851511"/>
    <lineage>
        <taxon>Eukaryota</taxon>
        <taxon>Fungi</taxon>
        <taxon>Dikarya</taxon>
        <taxon>Basidiomycota</taxon>
        <taxon>Agaricomycotina</taxon>
        <taxon>Tremellomycetes</taxon>
        <taxon>Filobasidiales</taxon>
        <taxon>Filobasidiaceae</taxon>
        <taxon>Naganishia</taxon>
    </lineage>
</organism>
<evidence type="ECO:0000313" key="2">
    <source>
        <dbReference type="Proteomes" id="UP001234202"/>
    </source>
</evidence>
<proteinExistence type="predicted"/>
<protein>
    <submittedName>
        <fullName evidence="1">Uncharacterized protein</fullName>
    </submittedName>
</protein>
<name>A0ACC2XSK6_9TREE</name>
<dbReference type="Proteomes" id="UP001234202">
    <property type="component" value="Unassembled WGS sequence"/>
</dbReference>
<gene>
    <name evidence="1" type="ORF">QFC24_001634</name>
</gene>
<evidence type="ECO:0000313" key="1">
    <source>
        <dbReference type="EMBL" id="KAJ9126605.1"/>
    </source>
</evidence>
<accession>A0ACC2XSK6</accession>
<keyword evidence="2" id="KW-1185">Reference proteome</keyword>
<sequence>MAPLPDPHLDGVPLADPLALARITVLLVPVGQVRASVWKEWKERVESVGEVRLSDVPGTSGVGSGGRARFLPPSHPPPHTHLHLSYTSSVNHTTLNHLLPLSLLQTSALPLAVVGIADLSDTSTTQSRKMDMFLETLEALGLDNADGMVFPLTRRCFGVEDDAGEVTVSVPPADASTAEPTTADARRVEESAQFKGMVEIDASDPSPGRPPHRHQSSTASIHATSNDTNTRRHSRKSYEDRLVVIPKDGKLDIVLGMLLADVCASVLAEFGEIAGAVESPAAGQMLTTSLLPTLTTRVQPTTAQRTFSPSNSSSNLALARPKSQASSLAVINNSVPPPTARTPSPLPPNTADPSRQRAFGNTPPPGRPDPKVTAVSLKRSSMAGTLLESNPLEVINTANPRSVSSALINAANPVSGSASGRLRKVLADLWLLSGRLGEAIALYTEATQSLKNANDHLWQASATEGLATASWLEAWETRDLSPARGNVPFHTSPTATLVHDLFNQALSLYARSSAPPDSLFIHGSESGQTVISRLYTACALRHARFLLAIWSAGGFGQEALDTTVRPALLPMPRLYPPPEYPFRKRVLMKLSTMSRVARVSVSTIAMRAHGPWLRALPVDVQLQVLVTLVGVHRLLGLERREAVLAREAVAVVVAMIADTRIFGNRLDAPIFGNAAGRDNLASQLVGDSVEARNAGLGLVSASTGTVTTMTKETGEGNQAVLHLVQRILDVFGLDLSNMTGDGQPIEVPIRYGWAELQVAMLREAIAAAETLPDYNSIIGFSTSALRTLHEHLAPQAQQLLLSAYSRALAIARRRNVSVQASLRWLPDNVVVAVNFTPLTSEKVPFENNAARMDLDKIRKTHTINDPFLYNPRSKSVSDGQPVYVAKDAIEVTVTLRNPFGIDLEIQNLSLSTQGVKFITQPLSFILPPTSVHRIRLEGIAQGPGKLAIVGCKLRLGDGTEYTLPLPLTSVTVSAGGKRDRKRTTSGVRKLLGLDARPSQLPRRDDAQSKPPTMSCSVLKEQPLIVVRQTSLNHGSVILHQGEQTIIHLTLENTLRVPVDFLNLTFEDNLKRRNDALLDEGNLSETETYEMERDATDRPVLQWDRPAEGIMIAPGQRGHLRIKCFGKPGCEAGTIRIDYGQLPEVETSSASGVANVFYSRRLILPILFTVQPALRCSSLRVSPFASTTITEYAESAKDYEVNETGRPELQRGDSGFKRDRKEDTRFLEFLRTAATNKAYSCAEMTMFNPGDYALEFILECRDVEQDESVIIRRLVAPGVTERFIFPIARPVLSVSDLECDVPRLSNRQFVVDRSGRTKSDVLAERRQFWIRQALLGGVKAWWNIPGSERTGEVSLRDARIPASDLDALQEDRIRASLVVQDMQGNIVYTVEANTPIILSATVEVDVADASVPEFKYIFEPIIDPLTPLSASEAQAAARTPRWKEVEFLSRMVAFSGPADGILVPDNKNSETVESKAGVTLNATAVVCLFADGVHKFRVRIWTPKDEEVGEEHSVIGTTSEPEREATCVVHVRTETQV</sequence>
<reference evidence="1" key="1">
    <citation type="submission" date="2023-04" db="EMBL/GenBank/DDBJ databases">
        <title>Draft Genome sequencing of Naganishia species isolated from polar environments using Oxford Nanopore Technology.</title>
        <authorList>
            <person name="Leo P."/>
            <person name="Venkateswaran K."/>
        </authorList>
    </citation>
    <scope>NUCLEOTIDE SEQUENCE</scope>
    <source>
        <strain evidence="1">DBVPG 5303</strain>
    </source>
</reference>